<dbReference type="SUPFAM" id="SSF53474">
    <property type="entry name" value="alpha/beta-Hydrolases"/>
    <property type="match status" value="1"/>
</dbReference>
<protein>
    <submittedName>
        <fullName evidence="2">Alpha/beta hydrolase</fullName>
    </submittedName>
</protein>
<gene>
    <name evidence="2" type="ORF">ACG04R_26990</name>
</gene>
<dbReference type="PROSITE" id="PS51257">
    <property type="entry name" value="PROKAR_LIPOPROTEIN"/>
    <property type="match status" value="1"/>
</dbReference>
<feature type="signal peptide" evidence="1">
    <location>
        <begin position="1"/>
        <end position="17"/>
    </location>
</feature>
<dbReference type="PANTHER" id="PTHR48098">
    <property type="entry name" value="ENTEROCHELIN ESTERASE-RELATED"/>
    <property type="match status" value="1"/>
</dbReference>
<dbReference type="Gene3D" id="3.40.50.1820">
    <property type="entry name" value="alpha/beta hydrolase"/>
    <property type="match status" value="1"/>
</dbReference>
<proteinExistence type="predicted"/>
<dbReference type="InterPro" id="IPR000801">
    <property type="entry name" value="Esterase-like"/>
</dbReference>
<dbReference type="Pfam" id="PF00756">
    <property type="entry name" value="Esterase"/>
    <property type="match status" value="1"/>
</dbReference>
<dbReference type="GO" id="GO:0016787">
    <property type="term" value="F:hydrolase activity"/>
    <property type="evidence" value="ECO:0007669"/>
    <property type="project" value="UniProtKB-KW"/>
</dbReference>
<evidence type="ECO:0000256" key="1">
    <source>
        <dbReference type="SAM" id="SignalP"/>
    </source>
</evidence>
<keyword evidence="1" id="KW-0732">Signal</keyword>
<dbReference type="PANTHER" id="PTHR48098:SF6">
    <property type="entry name" value="FERRI-BACILLIBACTIN ESTERASE BESA"/>
    <property type="match status" value="1"/>
</dbReference>
<dbReference type="RefSeq" id="WP_394417387.1">
    <property type="nucleotide sequence ID" value="NZ_JBIGIC010000021.1"/>
</dbReference>
<dbReference type="InterPro" id="IPR050583">
    <property type="entry name" value="Mycobacterial_A85_antigen"/>
</dbReference>
<name>A0ABW7HK99_9BURK</name>
<feature type="chain" id="PRO_5046088233" evidence="1">
    <location>
        <begin position="18"/>
        <end position="274"/>
    </location>
</feature>
<accession>A0ABW7HK99</accession>
<evidence type="ECO:0000313" key="3">
    <source>
        <dbReference type="Proteomes" id="UP001606134"/>
    </source>
</evidence>
<dbReference type="InterPro" id="IPR029058">
    <property type="entry name" value="AB_hydrolase_fold"/>
</dbReference>
<evidence type="ECO:0000313" key="2">
    <source>
        <dbReference type="EMBL" id="MFG6490346.1"/>
    </source>
</evidence>
<comment type="caution">
    <text evidence="2">The sequence shown here is derived from an EMBL/GenBank/DDBJ whole genome shotgun (WGS) entry which is preliminary data.</text>
</comment>
<dbReference type="EMBL" id="JBIGIC010000021">
    <property type="protein sequence ID" value="MFG6490346.1"/>
    <property type="molecule type" value="Genomic_DNA"/>
</dbReference>
<keyword evidence="3" id="KW-1185">Reference proteome</keyword>
<sequence length="274" mass="30013">MSLRRCLLLGLACMACACRGVGPSADARPSAVQPPPSAASAPAYVYAGTVERNKSIASGYTGIAYPFHVYLPQGYATSGRRYPVIYATDGQWSFQAFSRMLDQRHKQTILVSIEQGGPEPDRRAIDYTADGAPAYSSFLKQELVPLIEASYRTTTARTFAGTSYGGLLGAILLSHESSTTPFFGNYLLFDGAFWGLTPQNLRDEDARFAASRRLPVHLILSSASAPGNVQDVDAYQVRYRRRGYEGLVIDRRDFGVAHDHVAKPSFDWAIDLIE</sequence>
<keyword evidence="2" id="KW-0378">Hydrolase</keyword>
<organism evidence="2 3">
    <name type="scientific">Pelomonas candidula</name>
    <dbReference type="NCBI Taxonomy" id="3299025"/>
    <lineage>
        <taxon>Bacteria</taxon>
        <taxon>Pseudomonadati</taxon>
        <taxon>Pseudomonadota</taxon>
        <taxon>Betaproteobacteria</taxon>
        <taxon>Burkholderiales</taxon>
        <taxon>Sphaerotilaceae</taxon>
        <taxon>Roseateles</taxon>
    </lineage>
</organism>
<dbReference type="Proteomes" id="UP001606134">
    <property type="component" value="Unassembled WGS sequence"/>
</dbReference>
<reference evidence="2 3" key="1">
    <citation type="submission" date="2024-08" db="EMBL/GenBank/DDBJ databases">
        <authorList>
            <person name="Lu H."/>
        </authorList>
    </citation>
    <scope>NUCLEOTIDE SEQUENCE [LARGE SCALE GENOMIC DNA]</scope>
    <source>
        <strain evidence="2 3">BYS78W</strain>
    </source>
</reference>